<keyword evidence="1" id="KW-0732">Signal</keyword>
<dbReference type="GO" id="GO:0009228">
    <property type="term" value="P:thiamine biosynthetic process"/>
    <property type="evidence" value="ECO:0007669"/>
    <property type="project" value="InterPro"/>
</dbReference>
<comment type="caution">
    <text evidence="3">The sequence shown here is derived from an EMBL/GenBank/DDBJ whole genome shotgun (WGS) entry which is preliminary data.</text>
</comment>
<dbReference type="GeneID" id="300181087"/>
<feature type="chain" id="PRO_5007164357" evidence="1">
    <location>
        <begin position="24"/>
        <end position="318"/>
    </location>
</feature>
<proteinExistence type="predicted"/>
<accession>A0A120DF95</accession>
<keyword evidence="4" id="KW-1185">Reference proteome</keyword>
<dbReference type="GO" id="GO:0005524">
    <property type="term" value="F:ATP binding"/>
    <property type="evidence" value="ECO:0007669"/>
    <property type="project" value="UniProtKB-KW"/>
</dbReference>
<dbReference type="OrthoDB" id="5348911at2"/>
<feature type="signal peptide" evidence="1">
    <location>
        <begin position="1"/>
        <end position="23"/>
    </location>
</feature>
<gene>
    <name evidence="3" type="ORF">APQ14_19160</name>
</gene>
<dbReference type="InterPro" id="IPR015168">
    <property type="entry name" value="SsuA/THI5"/>
</dbReference>
<reference evidence="3 4" key="1">
    <citation type="submission" date="2015-11" db="EMBL/GenBank/DDBJ databases">
        <title>Draft WGS of Vibrio toranzoniae.</title>
        <authorList>
            <person name="Lasa A."/>
            <person name="Romalde J.L."/>
        </authorList>
    </citation>
    <scope>NUCLEOTIDE SEQUENCE [LARGE SCALE GENOMIC DNA]</scope>
    <source>
        <strain evidence="3 4">Vb 10.8</strain>
    </source>
</reference>
<dbReference type="EMBL" id="LMXU01000043">
    <property type="protein sequence ID" value="KWT98970.1"/>
    <property type="molecule type" value="Genomic_DNA"/>
</dbReference>
<dbReference type="SUPFAM" id="SSF53850">
    <property type="entry name" value="Periplasmic binding protein-like II"/>
    <property type="match status" value="1"/>
</dbReference>
<protein>
    <submittedName>
        <fullName evidence="3">ABC transporter ATP-binding protein</fullName>
    </submittedName>
</protein>
<feature type="domain" description="SsuA/THI5-like" evidence="2">
    <location>
        <begin position="39"/>
        <end position="250"/>
    </location>
</feature>
<sequence>MKNTKLVGAVALLASLISGHALADSEQKKLTLMLDWFVNPNHGPIVIAQERGYFADQGLAVEIQEPTDPSTPAKLVAAGKVDLAVTYQPSLTMDVAAGLPLVRASTLIATPLNTLMVLDNGKNDSLADLKGKKIGIAIAGNEEATIGTMLAQENIAFTDVQTINVGWALSSSLASGKVDAIWGGLRNFETNQLALEGFKAKAFFPEEHGVPAYDELIFVANAKQRDDEAIKAFNKALEQATTYIVNHPQDSWREFVAYSPDTLNNELNQRAWNDTLTRFALRPSAVDMKRYDDYAQFMFDKGIIKSLPKTADYVPTFD</sequence>
<evidence type="ECO:0000313" key="3">
    <source>
        <dbReference type="EMBL" id="KWT98970.1"/>
    </source>
</evidence>
<keyword evidence="3" id="KW-0067">ATP-binding</keyword>
<dbReference type="Proteomes" id="UP000057389">
    <property type="component" value="Unassembled WGS sequence"/>
</dbReference>
<organism evidence="3 4">
    <name type="scientific">Vibrio toranzoniae</name>
    <dbReference type="NCBI Taxonomy" id="1194427"/>
    <lineage>
        <taxon>Bacteria</taxon>
        <taxon>Pseudomonadati</taxon>
        <taxon>Pseudomonadota</taxon>
        <taxon>Gammaproteobacteria</taxon>
        <taxon>Vibrionales</taxon>
        <taxon>Vibrionaceae</taxon>
        <taxon>Vibrio</taxon>
    </lineage>
</organism>
<dbReference type="PANTHER" id="PTHR31528:SF3">
    <property type="entry name" value="THIAMINE BIOSYNTHESIS PROTEIN HI_0357-RELATED"/>
    <property type="match status" value="1"/>
</dbReference>
<dbReference type="InterPro" id="IPR027939">
    <property type="entry name" value="NMT1/THI5"/>
</dbReference>
<dbReference type="RefSeq" id="WP_060469726.1">
    <property type="nucleotide sequence ID" value="NZ_AP025515.1"/>
</dbReference>
<evidence type="ECO:0000256" key="1">
    <source>
        <dbReference type="SAM" id="SignalP"/>
    </source>
</evidence>
<dbReference type="AlphaFoldDB" id="A0A120DF95"/>
<name>A0A120DF95_9VIBR</name>
<evidence type="ECO:0000259" key="2">
    <source>
        <dbReference type="Pfam" id="PF09084"/>
    </source>
</evidence>
<dbReference type="Gene3D" id="3.40.190.10">
    <property type="entry name" value="Periplasmic binding protein-like II"/>
    <property type="match status" value="2"/>
</dbReference>
<keyword evidence="3" id="KW-0547">Nucleotide-binding</keyword>
<evidence type="ECO:0000313" key="4">
    <source>
        <dbReference type="Proteomes" id="UP000057389"/>
    </source>
</evidence>
<dbReference type="PANTHER" id="PTHR31528">
    <property type="entry name" value="4-AMINO-5-HYDROXYMETHYL-2-METHYLPYRIMIDINE PHOSPHATE SYNTHASE THI11-RELATED"/>
    <property type="match status" value="1"/>
</dbReference>
<dbReference type="Pfam" id="PF09084">
    <property type="entry name" value="NMT1"/>
    <property type="match status" value="1"/>
</dbReference>